<protein>
    <submittedName>
        <fullName evidence="1">Uncharacterized protein</fullName>
    </submittedName>
</protein>
<accession>A0ABV2FQQ7</accession>
<dbReference type="Proteomes" id="UP001549112">
    <property type="component" value="Unassembled WGS sequence"/>
</dbReference>
<evidence type="ECO:0000313" key="1">
    <source>
        <dbReference type="EMBL" id="MET3560871.1"/>
    </source>
</evidence>
<evidence type="ECO:0000313" key="2">
    <source>
        <dbReference type="Proteomes" id="UP001549112"/>
    </source>
</evidence>
<proteinExistence type="predicted"/>
<name>A0ABV2FQQ7_9HYPH</name>
<organism evidence="1 2">
    <name type="scientific">Bartonella japonica</name>
    <dbReference type="NCBI Taxonomy" id="357761"/>
    <lineage>
        <taxon>Bacteria</taxon>
        <taxon>Pseudomonadati</taxon>
        <taxon>Pseudomonadota</taxon>
        <taxon>Alphaproteobacteria</taxon>
        <taxon>Hyphomicrobiales</taxon>
        <taxon>Bartonellaceae</taxon>
        <taxon>Bartonella</taxon>
    </lineage>
</organism>
<dbReference type="EMBL" id="JBEPLT010000037">
    <property type="protein sequence ID" value="MET3560871.1"/>
    <property type="molecule type" value="Genomic_DNA"/>
</dbReference>
<keyword evidence="2" id="KW-1185">Reference proteome</keyword>
<gene>
    <name evidence="1" type="ORF">ABID39_001587</name>
</gene>
<dbReference type="RefSeq" id="WP_354187549.1">
    <property type="nucleotide sequence ID" value="NZ_JBEPLT010000037.1"/>
</dbReference>
<reference evidence="1 2" key="1">
    <citation type="submission" date="2024-06" db="EMBL/GenBank/DDBJ databases">
        <title>Genomic Encyclopedia of Type Strains, Phase IV (KMG-IV): sequencing the most valuable type-strain genomes for metagenomic binning, comparative biology and taxonomic classification.</title>
        <authorList>
            <person name="Goeker M."/>
        </authorList>
    </citation>
    <scope>NUCLEOTIDE SEQUENCE [LARGE SCALE GENOMIC DNA]</scope>
    <source>
        <strain evidence="1 2">DSM 23650</strain>
    </source>
</reference>
<sequence length="204" mass="24061">MKSLFTTRILTFIAFFSISMLSISMSFGFTRIFTRVDTIEQYNQIYDKYASKEYEGFSHFDKQNEANQFAYNNGYQNITSKFDTVWHRHILVILCGRFVNLLRGEYNKEMSWAMLPSVINTLRYEHNWSEENFMWAYNMSMNSTDPMIYYAKKFLSTSSGNGINPETQIVDLVSSMRIDNGRGIKKTARFCRDLQTIYNIMKPK</sequence>
<comment type="caution">
    <text evidence="1">The sequence shown here is derived from an EMBL/GenBank/DDBJ whole genome shotgun (WGS) entry which is preliminary data.</text>
</comment>